<evidence type="ECO:0000313" key="1">
    <source>
        <dbReference type="EMBL" id="KAK4639324.1"/>
    </source>
</evidence>
<gene>
    <name evidence="1" type="ORF">QC761_0107060</name>
</gene>
<dbReference type="RefSeq" id="XP_062728300.1">
    <property type="nucleotide sequence ID" value="XM_062873181.1"/>
</dbReference>
<proteinExistence type="predicted"/>
<dbReference type="Proteomes" id="UP001322138">
    <property type="component" value="Unassembled WGS sequence"/>
</dbReference>
<protein>
    <submittedName>
        <fullName evidence="1">Uncharacterized protein</fullName>
    </submittedName>
</protein>
<sequence length="106" mass="12800">MLTPSQFNALCDAMIKYHTDQEAISERKADELRQRLWNWSPIGTMRSQDLPDYPLLIWKPALEQQHLRRDTESDNDALYHWAELTKWRILRQELPPNHWEHTSRYG</sequence>
<name>A0ABR0F864_9PEZI</name>
<comment type="caution">
    <text evidence="1">The sequence shown here is derived from an EMBL/GenBank/DDBJ whole genome shotgun (WGS) entry which is preliminary data.</text>
</comment>
<evidence type="ECO:0000313" key="2">
    <source>
        <dbReference type="Proteomes" id="UP001322138"/>
    </source>
</evidence>
<keyword evidence="2" id="KW-1185">Reference proteome</keyword>
<accession>A0ABR0F864</accession>
<dbReference type="GeneID" id="87892576"/>
<reference evidence="1 2" key="1">
    <citation type="journal article" date="2023" name="bioRxiv">
        <title>High-quality genome assemblies of four members of thePodospora anserinaspecies complex.</title>
        <authorList>
            <person name="Ament-Velasquez S.L."/>
            <person name="Vogan A.A."/>
            <person name="Wallerman O."/>
            <person name="Hartmann F."/>
            <person name="Gautier V."/>
            <person name="Silar P."/>
            <person name="Giraud T."/>
            <person name="Johannesson H."/>
        </authorList>
    </citation>
    <scope>NUCLEOTIDE SEQUENCE [LARGE SCALE GENOMIC DNA]</scope>
    <source>
        <strain evidence="1 2">CBS 112042</strain>
    </source>
</reference>
<organism evidence="1 2">
    <name type="scientific">Podospora bellae-mahoneyi</name>
    <dbReference type="NCBI Taxonomy" id="2093777"/>
    <lineage>
        <taxon>Eukaryota</taxon>
        <taxon>Fungi</taxon>
        <taxon>Dikarya</taxon>
        <taxon>Ascomycota</taxon>
        <taxon>Pezizomycotina</taxon>
        <taxon>Sordariomycetes</taxon>
        <taxon>Sordariomycetidae</taxon>
        <taxon>Sordariales</taxon>
        <taxon>Podosporaceae</taxon>
        <taxon>Podospora</taxon>
    </lineage>
</organism>
<dbReference type="EMBL" id="JAFFGZ010000009">
    <property type="protein sequence ID" value="KAK4639324.1"/>
    <property type="molecule type" value="Genomic_DNA"/>
</dbReference>